<accession>A0A3S5FH09</accession>
<protein>
    <submittedName>
        <fullName evidence="1">Uncharacterized protein</fullName>
    </submittedName>
</protein>
<keyword evidence="2" id="KW-1185">Reference proteome</keyword>
<proteinExistence type="predicted"/>
<evidence type="ECO:0000313" key="2">
    <source>
        <dbReference type="Proteomes" id="UP000784294"/>
    </source>
</evidence>
<organism evidence="1 2">
    <name type="scientific">Protopolystoma xenopodis</name>
    <dbReference type="NCBI Taxonomy" id="117903"/>
    <lineage>
        <taxon>Eukaryota</taxon>
        <taxon>Metazoa</taxon>
        <taxon>Spiralia</taxon>
        <taxon>Lophotrochozoa</taxon>
        <taxon>Platyhelminthes</taxon>
        <taxon>Monogenea</taxon>
        <taxon>Polyopisthocotylea</taxon>
        <taxon>Polystomatidea</taxon>
        <taxon>Polystomatidae</taxon>
        <taxon>Protopolystoma</taxon>
    </lineage>
</organism>
<gene>
    <name evidence="1" type="ORF">PXEA_LOCUS34981</name>
</gene>
<dbReference type="Proteomes" id="UP000784294">
    <property type="component" value="Unassembled WGS sequence"/>
</dbReference>
<reference evidence="1" key="1">
    <citation type="submission" date="2018-11" db="EMBL/GenBank/DDBJ databases">
        <authorList>
            <consortium name="Pathogen Informatics"/>
        </authorList>
    </citation>
    <scope>NUCLEOTIDE SEQUENCE</scope>
</reference>
<comment type="caution">
    <text evidence="1">The sequence shown here is derived from an EMBL/GenBank/DDBJ whole genome shotgun (WGS) entry which is preliminary data.</text>
</comment>
<dbReference type="EMBL" id="CAAALY010269828">
    <property type="protein sequence ID" value="VEL41541.1"/>
    <property type="molecule type" value="Genomic_DNA"/>
</dbReference>
<name>A0A3S5FH09_9PLAT</name>
<evidence type="ECO:0000313" key="1">
    <source>
        <dbReference type="EMBL" id="VEL41541.1"/>
    </source>
</evidence>
<dbReference type="AlphaFoldDB" id="A0A3S5FH09"/>
<sequence length="104" mass="11570">MTGNLLSETGRVETFNSTWLQVCRYDVVSRPDQSARPDAIGSFPSENGQDSGQLVVRWAGADYPYEWEFRDAESLIRLVDCLAGPANATQCLKAVTRETAVRRT</sequence>